<proteinExistence type="predicted"/>
<name>C0GF18_DETAL</name>
<evidence type="ECO:0000313" key="3">
    <source>
        <dbReference type="Proteomes" id="UP000006443"/>
    </source>
</evidence>
<feature type="domain" description="DUF3786" evidence="1">
    <location>
        <begin position="18"/>
        <end position="192"/>
    </location>
</feature>
<comment type="caution">
    <text evidence="2">The sequence shown here is derived from an EMBL/GenBank/DDBJ whole genome shotgun (WGS) entry which is preliminary data.</text>
</comment>
<keyword evidence="3" id="KW-1185">Reference proteome</keyword>
<organism evidence="2 3">
    <name type="scientific">Dethiobacter alkaliphilus AHT 1</name>
    <dbReference type="NCBI Taxonomy" id="555088"/>
    <lineage>
        <taxon>Bacteria</taxon>
        <taxon>Bacillati</taxon>
        <taxon>Bacillota</taxon>
        <taxon>Dethiobacteria</taxon>
        <taxon>Dethiobacterales</taxon>
        <taxon>Dethiobacteraceae</taxon>
        <taxon>Dethiobacter</taxon>
    </lineage>
</organism>
<dbReference type="RefSeq" id="WP_008515563.1">
    <property type="nucleotide sequence ID" value="NZ_ACJM01000004.1"/>
</dbReference>
<evidence type="ECO:0000313" key="2">
    <source>
        <dbReference type="EMBL" id="EEG78200.1"/>
    </source>
</evidence>
<protein>
    <recommendedName>
        <fullName evidence="1">DUF3786 domain-containing protein</fullName>
    </recommendedName>
</protein>
<reference evidence="2 3" key="1">
    <citation type="submission" date="2009-02" db="EMBL/GenBank/DDBJ databases">
        <title>Sequencing of the draft genome and assembly of Dethiobacter alkaliphilus AHT 1.</title>
        <authorList>
            <consortium name="US DOE Joint Genome Institute (JGI-PGF)"/>
            <person name="Lucas S."/>
            <person name="Copeland A."/>
            <person name="Lapidus A."/>
            <person name="Glavina del Rio T."/>
            <person name="Dalin E."/>
            <person name="Tice H."/>
            <person name="Bruce D."/>
            <person name="Goodwin L."/>
            <person name="Pitluck S."/>
            <person name="Larimer F."/>
            <person name="Land M.L."/>
            <person name="Hauser L."/>
            <person name="Muyzer G."/>
        </authorList>
    </citation>
    <scope>NUCLEOTIDE SEQUENCE [LARGE SCALE GENOMIC DNA]</scope>
    <source>
        <strain evidence="2 3">AHT 1</strain>
    </source>
</reference>
<sequence length="200" mass="21751">MQYKQAYFDALRDFAAKDPAVMADLAGGRCIEDGRAIIIDYLGQHCTVTHPEGEVTVRDWPPLPHEELIIILQYLAGASGLPCREQWLSFLELPGGPHHFAPFQQEAIFPLAKALGDDSEKFLQAAETLGATKTDLGHVGAIIPAFPRLPLAFMIWLGDDEFPAKANILFDASSPTYLPTASLYMLGIAVSKRLLAAAGC</sequence>
<dbReference type="AlphaFoldDB" id="C0GF18"/>
<dbReference type="Pfam" id="PF12654">
    <property type="entry name" value="DUF3786"/>
    <property type="match status" value="1"/>
</dbReference>
<evidence type="ECO:0000259" key="1">
    <source>
        <dbReference type="Pfam" id="PF12654"/>
    </source>
</evidence>
<dbReference type="STRING" id="555088.DealDRAFT_1077"/>
<dbReference type="EMBL" id="ACJM01000004">
    <property type="protein sequence ID" value="EEG78200.1"/>
    <property type="molecule type" value="Genomic_DNA"/>
</dbReference>
<dbReference type="eggNOG" id="ENOG5032V01">
    <property type="taxonomic scope" value="Bacteria"/>
</dbReference>
<gene>
    <name evidence="2" type="ORF">DealDRAFT_1077</name>
</gene>
<dbReference type="Proteomes" id="UP000006443">
    <property type="component" value="Unassembled WGS sequence"/>
</dbReference>
<dbReference type="InterPro" id="IPR024264">
    <property type="entry name" value="DUF3786"/>
</dbReference>
<accession>C0GF18</accession>